<organism evidence="2 3">
    <name type="scientific">Candidatus Nomurabacteria bacterium RIFCSPLOWO2_01_FULL_40_18</name>
    <dbReference type="NCBI Taxonomy" id="1801773"/>
    <lineage>
        <taxon>Bacteria</taxon>
        <taxon>Candidatus Nomuraibacteriota</taxon>
    </lineage>
</organism>
<name>A0A1F6XK17_9BACT</name>
<dbReference type="EMBL" id="MFUX01000023">
    <property type="protein sequence ID" value="OGI94486.1"/>
    <property type="molecule type" value="Genomic_DNA"/>
</dbReference>
<feature type="domain" description="Glycosyltransferase subfamily 4-like N-terminal" evidence="1">
    <location>
        <begin position="13"/>
        <end position="175"/>
    </location>
</feature>
<accession>A0A1F6XK17</accession>
<dbReference type="STRING" id="1801773.A3A03_02940"/>
<dbReference type="PANTHER" id="PTHR12526:SF630">
    <property type="entry name" value="GLYCOSYLTRANSFERASE"/>
    <property type="match status" value="1"/>
</dbReference>
<dbReference type="Gene3D" id="3.40.50.2000">
    <property type="entry name" value="Glycogen Phosphorylase B"/>
    <property type="match status" value="2"/>
</dbReference>
<sequence>MKKITHIITGLNVGGAEMMLYKVLQHSHGKEFQHEVISLTDVGLIGEKIQKLGVGVRALHMRGLDLPIVVLRLALWLRKSNPDIVQTWMYHADLVGGLATKLGFLHTPIIWGIRQSNLHPKLSKLRTRFVTRLSAFLSRWVPTKILCNSNSGKETHIRMGYDEKKMLVIPNGFDVLRFHQDEEARISVRKELEISPVAFIIGYIARFDPQKDHGTFIEAARILNTSSTDVHFVLCGRGVSWSNKELVLWIEKVNLRNNFHLLDEREDIPRITAALDVASLTSAYGEGSPNTVGEAMACGVPCVVTDVGDSAYIVGNTGFVAPLGDRVA</sequence>
<dbReference type="Pfam" id="PF13439">
    <property type="entry name" value="Glyco_transf_4"/>
    <property type="match status" value="1"/>
</dbReference>
<dbReference type="Proteomes" id="UP000176629">
    <property type="component" value="Unassembled WGS sequence"/>
</dbReference>
<dbReference type="SUPFAM" id="SSF53756">
    <property type="entry name" value="UDP-Glycosyltransferase/glycogen phosphorylase"/>
    <property type="match status" value="1"/>
</dbReference>
<evidence type="ECO:0000313" key="2">
    <source>
        <dbReference type="EMBL" id="OGI94486.1"/>
    </source>
</evidence>
<dbReference type="PANTHER" id="PTHR12526">
    <property type="entry name" value="GLYCOSYLTRANSFERASE"/>
    <property type="match status" value="1"/>
</dbReference>
<dbReference type="Pfam" id="PF13692">
    <property type="entry name" value="Glyco_trans_1_4"/>
    <property type="match status" value="1"/>
</dbReference>
<protein>
    <recommendedName>
        <fullName evidence="1">Glycosyltransferase subfamily 4-like N-terminal domain-containing protein</fullName>
    </recommendedName>
</protein>
<reference evidence="2 3" key="1">
    <citation type="journal article" date="2016" name="Nat. Commun.">
        <title>Thousands of microbial genomes shed light on interconnected biogeochemical processes in an aquifer system.</title>
        <authorList>
            <person name="Anantharaman K."/>
            <person name="Brown C.T."/>
            <person name="Hug L.A."/>
            <person name="Sharon I."/>
            <person name="Castelle C.J."/>
            <person name="Probst A.J."/>
            <person name="Thomas B.C."/>
            <person name="Singh A."/>
            <person name="Wilkins M.J."/>
            <person name="Karaoz U."/>
            <person name="Brodie E.L."/>
            <person name="Williams K.H."/>
            <person name="Hubbard S.S."/>
            <person name="Banfield J.F."/>
        </authorList>
    </citation>
    <scope>NUCLEOTIDE SEQUENCE [LARGE SCALE GENOMIC DNA]</scope>
</reference>
<feature type="non-terminal residue" evidence="2">
    <location>
        <position position="328"/>
    </location>
</feature>
<evidence type="ECO:0000259" key="1">
    <source>
        <dbReference type="Pfam" id="PF13439"/>
    </source>
</evidence>
<dbReference type="AlphaFoldDB" id="A0A1F6XK17"/>
<dbReference type="InterPro" id="IPR028098">
    <property type="entry name" value="Glyco_trans_4-like_N"/>
</dbReference>
<evidence type="ECO:0000313" key="3">
    <source>
        <dbReference type="Proteomes" id="UP000176629"/>
    </source>
</evidence>
<comment type="caution">
    <text evidence="2">The sequence shown here is derived from an EMBL/GenBank/DDBJ whole genome shotgun (WGS) entry which is preliminary data.</text>
</comment>
<gene>
    <name evidence="2" type="ORF">A3A03_02940</name>
</gene>
<proteinExistence type="predicted"/>